<comment type="similarity">
    <text evidence="1">Belongs to the protein-tyrosine phosphatase family. Non-receptor class myotubularin subfamily.</text>
</comment>
<protein>
    <recommendedName>
        <fullName evidence="4">Myotubularin phosphatase domain-containing protein</fullName>
    </recommendedName>
</protein>
<dbReference type="InterPro" id="IPR010569">
    <property type="entry name" value="Myotubularin-like_Pase_dom"/>
</dbReference>
<dbReference type="SUPFAM" id="SSF52799">
    <property type="entry name" value="(Phosphotyrosine protein) phosphatases II"/>
    <property type="match status" value="1"/>
</dbReference>
<feature type="active site" description="Phosphocysteine intermediate" evidence="2">
    <location>
        <position position="417"/>
    </location>
</feature>
<dbReference type="InterPro" id="IPR029021">
    <property type="entry name" value="Prot-tyrosine_phosphatase-like"/>
</dbReference>
<dbReference type="PROSITE" id="PS51339">
    <property type="entry name" value="PPASE_MYOTUBULARIN"/>
    <property type="match status" value="1"/>
</dbReference>
<proteinExistence type="inferred from homology"/>
<dbReference type="EMBL" id="SELW01000485">
    <property type="protein sequence ID" value="TID24764.1"/>
    <property type="molecule type" value="Genomic_DNA"/>
</dbReference>
<evidence type="ECO:0000313" key="6">
    <source>
        <dbReference type="Proteomes" id="UP000307173"/>
    </source>
</evidence>
<gene>
    <name evidence="5" type="ORF">CANINC_002988</name>
</gene>
<dbReference type="Pfam" id="PF06602">
    <property type="entry name" value="Myotub-related"/>
    <property type="match status" value="1"/>
</dbReference>
<dbReference type="AlphaFoldDB" id="A0A4T0WZU4"/>
<comment type="caution">
    <text evidence="5">The sequence shown here is derived from an EMBL/GenBank/DDBJ whole genome shotgun (WGS) entry which is preliminary data.</text>
</comment>
<dbReference type="InterPro" id="IPR011993">
    <property type="entry name" value="PH-like_dom_sf"/>
</dbReference>
<evidence type="ECO:0000256" key="2">
    <source>
        <dbReference type="PIRSR" id="PIRSR630564-1"/>
    </source>
</evidence>
<dbReference type="PANTHER" id="PTHR10807">
    <property type="entry name" value="MYOTUBULARIN-RELATED"/>
    <property type="match status" value="1"/>
</dbReference>
<dbReference type="PROSITE" id="PS00383">
    <property type="entry name" value="TYR_PHOSPHATASE_1"/>
    <property type="match status" value="1"/>
</dbReference>
<dbReference type="GO" id="GO:0016020">
    <property type="term" value="C:membrane"/>
    <property type="evidence" value="ECO:0007669"/>
    <property type="project" value="TreeGrafter"/>
</dbReference>
<dbReference type="STRING" id="52247.A0A4T0WZU4"/>
<dbReference type="InterPro" id="IPR016130">
    <property type="entry name" value="Tyr_Pase_AS"/>
</dbReference>
<dbReference type="OrthoDB" id="271628at2759"/>
<evidence type="ECO:0000313" key="5">
    <source>
        <dbReference type="EMBL" id="TID24764.1"/>
    </source>
</evidence>
<dbReference type="Proteomes" id="UP000307173">
    <property type="component" value="Unassembled WGS sequence"/>
</dbReference>
<organism evidence="5 6">
    <name type="scientific">Pichia inconspicua</name>
    <dbReference type="NCBI Taxonomy" id="52247"/>
    <lineage>
        <taxon>Eukaryota</taxon>
        <taxon>Fungi</taxon>
        <taxon>Dikarya</taxon>
        <taxon>Ascomycota</taxon>
        <taxon>Saccharomycotina</taxon>
        <taxon>Pichiomycetes</taxon>
        <taxon>Pichiales</taxon>
        <taxon>Pichiaceae</taxon>
        <taxon>Pichia</taxon>
    </lineage>
</organism>
<feature type="binding site" evidence="3">
    <location>
        <begin position="351"/>
        <end position="352"/>
    </location>
    <ligand>
        <name>substrate</name>
    </ligand>
</feature>
<evidence type="ECO:0000256" key="3">
    <source>
        <dbReference type="PIRSR" id="PIRSR630564-2"/>
    </source>
</evidence>
<dbReference type="PANTHER" id="PTHR10807:SF128">
    <property type="entry name" value="PHOSPHATIDYLINOSITOL-3,5-BISPHOSPHATE 3-PHOSPHATASE"/>
    <property type="match status" value="1"/>
</dbReference>
<dbReference type="GO" id="GO:0046856">
    <property type="term" value="P:phosphatidylinositol dephosphorylation"/>
    <property type="evidence" value="ECO:0007669"/>
    <property type="project" value="TreeGrafter"/>
</dbReference>
<dbReference type="InterPro" id="IPR030564">
    <property type="entry name" value="Myotubularin"/>
</dbReference>
<dbReference type="GO" id="GO:0005737">
    <property type="term" value="C:cytoplasm"/>
    <property type="evidence" value="ECO:0007669"/>
    <property type="project" value="TreeGrafter"/>
</dbReference>
<sequence>MEYLKVTKVDNVVMYRRGQKLEGTLHLTTHHIIFTIPTKEEGKRPMEIWFCYPMIEQVDFNRGSALLFEFESVPGEEISIDSVSRGKVIKDGISSLNASDITNSISNGLGFGNFINRNVGDNEIDSSIDKSLNYKRLIRGGSLRIQFRDFTYVAFDFKNILKCNDVFDSMMKMTCIDNIEKLYAFIYEGVKSEVGLNGWEIYDFEKEFKRQGVDLNCKWRVTLLNENYELCETYPKKLIVPESITDSMLKHGVKYRSKNRFPVLTYYNKRNGCSITRCAQPMVGIKQSRSVQDENIIREIFKTNNLEEGKNIIVDLRPVTNAMAQVALGAGTEMMEYYGKNSKKLFLNIENIHVMRDSLNKVKSLLRHSDVNGCNYRISEELLNKSGWLDHIIRLLKATELLVKHFIYEGINLVIHCSDGWDRTSQVCSLIEICVDPYYRTMEGFMVLIEKEWNSFGHQFNERCGHLASEVKFYNNTEEGNFQKIRNLNQKFKHSQNLKMESPVFQQFLECVYQLMRQNKNEFEFNERFLRRLVYHLYSCQYGTFLVDCEREKDELKLEDRTRSVWDYFNSRKREFLNEEFRREEEVKGSEDDLSVGVLDVNYTNVVYWRELYGRDV</sequence>
<evidence type="ECO:0000259" key="4">
    <source>
        <dbReference type="PROSITE" id="PS51339"/>
    </source>
</evidence>
<reference evidence="5 6" key="1">
    <citation type="journal article" date="2019" name="Front. Genet.">
        <title>Whole-Genome Sequencing of the Opportunistic Yeast Pathogen Candida inconspicua Uncovers Its Hybrid Origin.</title>
        <authorList>
            <person name="Mixao V."/>
            <person name="Hansen A.P."/>
            <person name="Saus E."/>
            <person name="Boekhout T."/>
            <person name="Lass-Florl C."/>
            <person name="Gabaldon T."/>
        </authorList>
    </citation>
    <scope>NUCLEOTIDE SEQUENCE [LARGE SCALE GENOMIC DNA]</scope>
    <source>
        <strain evidence="5 6">CBS 180</strain>
    </source>
</reference>
<feature type="binding site" evidence="3">
    <location>
        <begin position="417"/>
        <end position="423"/>
    </location>
    <ligand>
        <name>substrate</name>
    </ligand>
</feature>
<accession>A0A4T0WZU4</accession>
<name>A0A4T0WZU4_9ASCO</name>
<feature type="domain" description="Myotubularin phosphatase" evidence="4">
    <location>
        <begin position="198"/>
        <end position="613"/>
    </location>
</feature>
<dbReference type="Gene3D" id="2.30.29.30">
    <property type="entry name" value="Pleckstrin-homology domain (PH domain)/Phosphotyrosine-binding domain (PTB)"/>
    <property type="match status" value="1"/>
</dbReference>
<dbReference type="GO" id="GO:0004438">
    <property type="term" value="F:phosphatidylinositol-3-phosphate phosphatase activity"/>
    <property type="evidence" value="ECO:0007669"/>
    <property type="project" value="TreeGrafter"/>
</dbReference>
<evidence type="ECO:0000256" key="1">
    <source>
        <dbReference type="ARBA" id="ARBA00007471"/>
    </source>
</evidence>
<keyword evidence="6" id="KW-1185">Reference proteome</keyword>